<accession>A0ABN4TSQ1</accession>
<dbReference type="Pfam" id="PF07702">
    <property type="entry name" value="UTRA"/>
    <property type="match status" value="1"/>
</dbReference>
<dbReference type="SMART" id="SM00866">
    <property type="entry name" value="UTRA"/>
    <property type="match status" value="1"/>
</dbReference>
<dbReference type="InterPro" id="IPR000524">
    <property type="entry name" value="Tscrpt_reg_HTH_GntR"/>
</dbReference>
<dbReference type="InterPro" id="IPR036388">
    <property type="entry name" value="WH-like_DNA-bd_sf"/>
</dbReference>
<dbReference type="Proteomes" id="UP000177515">
    <property type="component" value="Chromosome 2"/>
</dbReference>
<dbReference type="SUPFAM" id="SSF64288">
    <property type="entry name" value="Chorismate lyase-like"/>
    <property type="match status" value="1"/>
</dbReference>
<gene>
    <name evidence="6" type="ORF">BKK80_22440</name>
</gene>
<evidence type="ECO:0000256" key="2">
    <source>
        <dbReference type="ARBA" id="ARBA00023125"/>
    </source>
</evidence>
<keyword evidence="1" id="KW-0805">Transcription regulation</keyword>
<name>A0ABN4TSQ1_9BURK</name>
<dbReference type="InterPro" id="IPR036390">
    <property type="entry name" value="WH_DNA-bd_sf"/>
</dbReference>
<evidence type="ECO:0000256" key="3">
    <source>
        <dbReference type="ARBA" id="ARBA00023163"/>
    </source>
</evidence>
<dbReference type="InterPro" id="IPR050679">
    <property type="entry name" value="Bact_HTH_transcr_reg"/>
</dbReference>
<dbReference type="InterPro" id="IPR011663">
    <property type="entry name" value="UTRA"/>
</dbReference>
<evidence type="ECO:0000313" key="7">
    <source>
        <dbReference type="Proteomes" id="UP000177515"/>
    </source>
</evidence>
<dbReference type="PANTHER" id="PTHR44846:SF1">
    <property type="entry name" value="MANNOSYL-D-GLYCERATE TRANSPORT_METABOLISM SYSTEM REPRESSOR MNGR-RELATED"/>
    <property type="match status" value="1"/>
</dbReference>
<dbReference type="SUPFAM" id="SSF46785">
    <property type="entry name" value="Winged helix' DNA-binding domain"/>
    <property type="match status" value="1"/>
</dbReference>
<keyword evidence="3" id="KW-0804">Transcription</keyword>
<dbReference type="PROSITE" id="PS50949">
    <property type="entry name" value="HTH_GNTR"/>
    <property type="match status" value="1"/>
</dbReference>
<reference evidence="6 7" key="1">
    <citation type="submission" date="2016-10" db="EMBL/GenBank/DDBJ databases">
        <title>Complete genome sequences of three Cupriavidus strains isolated from various Malaysian environments.</title>
        <authorList>
            <person name="Abdullah A.A.-A."/>
            <person name="Shafie N.A.H."/>
            <person name="Lau N.S."/>
        </authorList>
    </citation>
    <scope>NUCLEOTIDE SEQUENCE [LARGE SCALE GENOMIC DNA]</scope>
    <source>
        <strain evidence="6 7">USMAA1020</strain>
    </source>
</reference>
<keyword evidence="7" id="KW-1185">Reference proteome</keyword>
<dbReference type="PANTHER" id="PTHR44846">
    <property type="entry name" value="MANNOSYL-D-GLYCERATE TRANSPORT/METABOLISM SYSTEM REPRESSOR MNGR-RELATED"/>
    <property type="match status" value="1"/>
</dbReference>
<protein>
    <recommendedName>
        <fullName evidence="5">HTH gntR-type domain-containing protein</fullName>
    </recommendedName>
</protein>
<dbReference type="Pfam" id="PF00392">
    <property type="entry name" value="GntR"/>
    <property type="match status" value="1"/>
</dbReference>
<evidence type="ECO:0000256" key="1">
    <source>
        <dbReference type="ARBA" id="ARBA00023015"/>
    </source>
</evidence>
<dbReference type="Gene3D" id="1.10.10.10">
    <property type="entry name" value="Winged helix-like DNA-binding domain superfamily/Winged helix DNA-binding domain"/>
    <property type="match status" value="1"/>
</dbReference>
<dbReference type="InterPro" id="IPR028978">
    <property type="entry name" value="Chorismate_lyase_/UTRA_dom_sf"/>
</dbReference>
<organism evidence="6 7">
    <name type="scientific">Cupriavidus malaysiensis</name>
    <dbReference type="NCBI Taxonomy" id="367825"/>
    <lineage>
        <taxon>Bacteria</taxon>
        <taxon>Pseudomonadati</taxon>
        <taxon>Pseudomonadota</taxon>
        <taxon>Betaproteobacteria</taxon>
        <taxon>Burkholderiales</taxon>
        <taxon>Burkholderiaceae</taxon>
        <taxon>Cupriavidus</taxon>
    </lineage>
</organism>
<sequence>MQKSGRKGVALYLQIASLLRGRILQGEWKRGDQLPTIPELCAAHGVGTITVRQALARLSDEGLVSSAQGRGTFVTADVVSPADNERLRHAINDPLRLAPGQAIRVLLREPVDALPAALRTGQPEHPPYLRIRALHLHDGEPYGVMDSYVARETYARFPAGSDERHKIGYLVRQYNRIPLDKARQEITAAYADQETADLLAGGADCSMADMLVRVRRWWTARDGRIAYAGLYLYRADRFVLDVTHDLTDGDGGHEAGRSIDLVPAPRQDKPPARTAAAKPRRRLGN</sequence>
<dbReference type="EMBL" id="CP017755">
    <property type="protein sequence ID" value="AOZ08690.1"/>
    <property type="molecule type" value="Genomic_DNA"/>
</dbReference>
<dbReference type="Gene3D" id="3.40.1410.10">
    <property type="entry name" value="Chorismate lyase-like"/>
    <property type="match status" value="1"/>
</dbReference>
<proteinExistence type="predicted"/>
<evidence type="ECO:0000313" key="6">
    <source>
        <dbReference type="EMBL" id="AOZ08690.1"/>
    </source>
</evidence>
<evidence type="ECO:0000256" key="4">
    <source>
        <dbReference type="SAM" id="MobiDB-lite"/>
    </source>
</evidence>
<dbReference type="CDD" id="cd07377">
    <property type="entry name" value="WHTH_GntR"/>
    <property type="match status" value="1"/>
</dbReference>
<dbReference type="SMART" id="SM00345">
    <property type="entry name" value="HTH_GNTR"/>
    <property type="match status" value="1"/>
</dbReference>
<evidence type="ECO:0000259" key="5">
    <source>
        <dbReference type="PROSITE" id="PS50949"/>
    </source>
</evidence>
<feature type="domain" description="HTH gntR-type" evidence="5">
    <location>
        <begin position="9"/>
        <end position="77"/>
    </location>
</feature>
<keyword evidence="2" id="KW-0238">DNA-binding</keyword>
<feature type="region of interest" description="Disordered" evidence="4">
    <location>
        <begin position="253"/>
        <end position="285"/>
    </location>
</feature>